<dbReference type="HOGENOM" id="CLU_128615_0_0_12"/>
<sequence>MLISLYESQNFLIKIFISFKNYLKQYSLRAEIINSYNRLYLSDLDGNHSYLIVIEPKGFDCLEPRVLRSGSFYSSVNEFGLKFNLFFWGFVGDLDEHKIYVHLYKIYEYFLDFLHDNSYKFKFLKPLEGKYNLSLNYYLKSTGDLVDSGISNISWNAKRAIWGLSQPYRAEIQAIEVES</sequence>
<reference evidence="1" key="1">
    <citation type="submission" date="2013-04" db="EMBL/GenBank/DDBJ databases">
        <title>Comparative Genomics of Relapsing Fever Spirochetes.</title>
        <authorList>
            <person name="Schwan T.G."/>
            <person name="Raffel S.J."/>
            <person name="Porcella S.F."/>
            <person name="Martens C.A."/>
            <person name="Bruno D.P."/>
            <person name="Ricklefs S.M."/>
            <person name="Barbian K.B."/>
        </authorList>
    </citation>
    <scope>NUCLEOTIDE SEQUENCE</scope>
    <source>
        <strain evidence="1">Co53</strain>
        <plasmid evidence="1">unnamed</plasmid>
    </source>
</reference>
<dbReference type="EMBL" id="CP005746">
    <property type="protein sequence ID" value="AHH11109.1"/>
    <property type="molecule type" value="Genomic_DNA"/>
</dbReference>
<protein>
    <submittedName>
        <fullName evidence="1">Putative cytosolic protein</fullName>
    </submittedName>
</protein>
<dbReference type="RefSeq" id="WP_025408462.1">
    <property type="nucleotide sequence ID" value="NZ_CP005746.1"/>
</dbReference>
<dbReference type="InterPro" id="IPR008483">
    <property type="entry name" value="DUF764_BOR_spp"/>
</dbReference>
<accession>W5SV64</accession>
<proteinExistence type="predicted"/>
<keyword evidence="2" id="KW-1185">Reference proteome</keyword>
<geneLocation type="plasmid" evidence="1 2">
    <name>unnamed</name>
</geneLocation>
<evidence type="ECO:0000313" key="1">
    <source>
        <dbReference type="EMBL" id="AHH11109.1"/>
    </source>
</evidence>
<dbReference type="Pfam" id="PF05561">
    <property type="entry name" value="DUF764"/>
    <property type="match status" value="1"/>
</dbReference>
<name>W5SV64_9SPIR</name>
<dbReference type="AlphaFoldDB" id="W5SV64"/>
<organism evidence="1">
    <name type="scientific">Borrelia coriaceae ATCC 43381</name>
    <dbReference type="NCBI Taxonomy" id="1408429"/>
    <lineage>
        <taxon>Bacteria</taxon>
        <taxon>Pseudomonadati</taxon>
        <taxon>Spirochaetota</taxon>
        <taxon>Spirochaetia</taxon>
        <taxon>Spirochaetales</taxon>
        <taxon>Borreliaceae</taxon>
        <taxon>Borrelia</taxon>
    </lineage>
</organism>
<dbReference type="Proteomes" id="UP000019330">
    <property type="component" value="Plasmid unnamed"/>
</dbReference>
<dbReference type="OrthoDB" id="350614at2"/>
<keyword evidence="1" id="KW-0614">Plasmid</keyword>
<evidence type="ECO:0000313" key="2">
    <source>
        <dbReference type="Proteomes" id="UP000019330"/>
    </source>
</evidence>
<gene>
    <name evidence="1" type="ORF">BCO_0021200</name>
</gene>